<dbReference type="PANTHER" id="PTHR33397:SF5">
    <property type="entry name" value="RNASE YUTE-RELATED"/>
    <property type="match status" value="1"/>
</dbReference>
<evidence type="ECO:0000256" key="1">
    <source>
        <dbReference type="ARBA" id="ARBA00022649"/>
    </source>
</evidence>
<dbReference type="KEGG" id="pod:PODO_10105"/>
<dbReference type="InterPro" id="IPR008201">
    <property type="entry name" value="HepT-like"/>
</dbReference>
<protein>
    <recommendedName>
        <fullName evidence="7">DUF86 domain-containing protein</fullName>
    </recommendedName>
</protein>
<evidence type="ECO:0008006" key="7">
    <source>
        <dbReference type="Google" id="ProtNLM"/>
    </source>
</evidence>
<evidence type="ECO:0000256" key="3">
    <source>
        <dbReference type="ARBA" id="ARBA00022801"/>
    </source>
</evidence>
<dbReference type="GO" id="GO:0016787">
    <property type="term" value="F:hydrolase activity"/>
    <property type="evidence" value="ECO:0007669"/>
    <property type="project" value="UniProtKB-KW"/>
</dbReference>
<dbReference type="InterPro" id="IPR052379">
    <property type="entry name" value="Type_VII_TA_RNase"/>
</dbReference>
<evidence type="ECO:0000313" key="5">
    <source>
        <dbReference type="EMBL" id="OMD24599.1"/>
    </source>
</evidence>
<evidence type="ECO:0000313" key="6">
    <source>
        <dbReference type="Proteomes" id="UP000187465"/>
    </source>
</evidence>
<sequence length="146" mass="16459">MYYVNRNQIETILAQIPDITAGLRTVAASWDGTTLTGLIQERSLHLAIEVVTDVGSCLIDGFIMRDAGSYEDIISIIHEEKVLGQSEIYERLIELVALRKPLVQDYYAWERGDLHPLTPILSEVLEQFAVEVRKYLDQELGASVPL</sequence>
<keyword evidence="2" id="KW-0540">Nuclease</keyword>
<dbReference type="InterPro" id="IPR037038">
    <property type="entry name" value="HepT-like_sf"/>
</dbReference>
<evidence type="ECO:0000256" key="4">
    <source>
        <dbReference type="ARBA" id="ARBA00024207"/>
    </source>
</evidence>
<name>A0A1R0WYT5_9BACL</name>
<keyword evidence="1" id="KW-1277">Toxin-antitoxin system</keyword>
<organism evidence="5 6">
    <name type="scientific">Paenibacillus odorifer</name>
    <dbReference type="NCBI Taxonomy" id="189426"/>
    <lineage>
        <taxon>Bacteria</taxon>
        <taxon>Bacillati</taxon>
        <taxon>Bacillota</taxon>
        <taxon>Bacilli</taxon>
        <taxon>Bacillales</taxon>
        <taxon>Paenibacillaceae</taxon>
        <taxon>Paenibacillus</taxon>
    </lineage>
</organism>
<comment type="similarity">
    <text evidence="4">Belongs to the HepT RNase toxin family.</text>
</comment>
<dbReference type="Pfam" id="PF01934">
    <property type="entry name" value="HepT-like"/>
    <property type="match status" value="1"/>
</dbReference>
<gene>
    <name evidence="5" type="ORF">BJP51_29005</name>
</gene>
<dbReference type="GeneID" id="31570570"/>
<dbReference type="EMBL" id="MKQP01000050">
    <property type="protein sequence ID" value="OMD24599.1"/>
    <property type="molecule type" value="Genomic_DNA"/>
</dbReference>
<comment type="caution">
    <text evidence="5">The sequence shown here is derived from an EMBL/GenBank/DDBJ whole genome shotgun (WGS) entry which is preliminary data.</text>
</comment>
<dbReference type="Gene3D" id="1.20.120.580">
    <property type="entry name" value="bsu32300-like"/>
    <property type="match status" value="1"/>
</dbReference>
<dbReference type="RefSeq" id="WP_038569794.1">
    <property type="nucleotide sequence ID" value="NZ_CP009428.1"/>
</dbReference>
<dbReference type="PANTHER" id="PTHR33397">
    <property type="entry name" value="UPF0331 PROTEIN YUTE"/>
    <property type="match status" value="1"/>
</dbReference>
<keyword evidence="3" id="KW-0378">Hydrolase</keyword>
<dbReference type="GO" id="GO:0110001">
    <property type="term" value="C:toxin-antitoxin complex"/>
    <property type="evidence" value="ECO:0007669"/>
    <property type="project" value="InterPro"/>
</dbReference>
<dbReference type="GO" id="GO:0004540">
    <property type="term" value="F:RNA nuclease activity"/>
    <property type="evidence" value="ECO:0007669"/>
    <property type="project" value="InterPro"/>
</dbReference>
<evidence type="ECO:0000256" key="2">
    <source>
        <dbReference type="ARBA" id="ARBA00022722"/>
    </source>
</evidence>
<accession>A0A1R0WYT5</accession>
<proteinExistence type="inferred from homology"/>
<reference evidence="5 6" key="1">
    <citation type="submission" date="2016-10" db="EMBL/GenBank/DDBJ databases">
        <title>Paenibacillus species isolates.</title>
        <authorList>
            <person name="Beno S.M."/>
        </authorList>
    </citation>
    <scope>NUCLEOTIDE SEQUENCE [LARGE SCALE GENOMIC DNA]</scope>
    <source>
        <strain evidence="5 6">FSL H7-0604</strain>
    </source>
</reference>
<dbReference type="AlphaFoldDB" id="A0A1R0WYT5"/>
<dbReference type="Proteomes" id="UP000187465">
    <property type="component" value="Unassembled WGS sequence"/>
</dbReference>